<comment type="caution">
    <text evidence="2">The sequence shown here is derived from an EMBL/GenBank/DDBJ whole genome shotgun (WGS) entry which is preliminary data.</text>
</comment>
<organism evidence="2 3">
    <name type="scientific">Pocillopora meandrina</name>
    <dbReference type="NCBI Taxonomy" id="46732"/>
    <lineage>
        <taxon>Eukaryota</taxon>
        <taxon>Metazoa</taxon>
        <taxon>Cnidaria</taxon>
        <taxon>Anthozoa</taxon>
        <taxon>Hexacorallia</taxon>
        <taxon>Scleractinia</taxon>
        <taxon>Astrocoeniina</taxon>
        <taxon>Pocilloporidae</taxon>
        <taxon>Pocillopora</taxon>
    </lineage>
</organism>
<dbReference type="InterPro" id="IPR016024">
    <property type="entry name" value="ARM-type_fold"/>
</dbReference>
<dbReference type="EMBL" id="CALNXJ010000005">
    <property type="protein sequence ID" value="CAH3040480.1"/>
    <property type="molecule type" value="Genomic_DNA"/>
</dbReference>
<keyword evidence="3" id="KW-1185">Reference proteome</keyword>
<evidence type="ECO:0000313" key="2">
    <source>
        <dbReference type="EMBL" id="CAH3040480.1"/>
    </source>
</evidence>
<proteinExistence type="predicted"/>
<feature type="domain" description="DNA-PKcs N-terminal" evidence="1">
    <location>
        <begin position="4"/>
        <end position="557"/>
    </location>
</feature>
<dbReference type="Pfam" id="PF20500">
    <property type="entry name" value="DNA-PKcs_N"/>
    <property type="match status" value="1"/>
</dbReference>
<name>A0AAU9VW12_9CNID</name>
<reference evidence="2 3" key="1">
    <citation type="submission" date="2022-05" db="EMBL/GenBank/DDBJ databases">
        <authorList>
            <consortium name="Genoscope - CEA"/>
            <person name="William W."/>
        </authorList>
    </citation>
    <scope>NUCLEOTIDE SEQUENCE [LARGE SCALE GENOMIC DNA]</scope>
</reference>
<protein>
    <recommendedName>
        <fullName evidence="1">DNA-PKcs N-terminal domain-containing protein</fullName>
    </recommendedName>
</protein>
<evidence type="ECO:0000259" key="1">
    <source>
        <dbReference type="Pfam" id="PF20500"/>
    </source>
</evidence>
<gene>
    <name evidence="2" type="ORF">PMEA_00026049</name>
</gene>
<dbReference type="Proteomes" id="UP001159428">
    <property type="component" value="Unassembled WGS sequence"/>
</dbReference>
<dbReference type="AlphaFoldDB" id="A0AAU9VW12"/>
<sequence>MAEILDVKLEFSVVEKLDVPKIFDKYFGACIQPTKHSSTVKYWLFSLLGTIAKVFPECMISHSDDLVKHYVSVLNLEMTRKTKKPDMLIIAGCLRGLTSYLTNFTQSISEGSKYAKDIYTYARMAINPQVSLSRYEVPKAGLHLFAKHSAQFKEYISKDYEVIYEEFYRWCKHHNKEISYAAYAAMEAFFQQISLYFVERHGDKSDLAMFMYFIKTFRGILDSLSSDTKQMAIAVRGYGYFSKPCKLFMQADDVRFMLGEIMQRSEQLYSGQGGLFEDRVQHLPTFLEALSSIIEELDEISDSILASMERLVGVLFDKFAILNTRGKFLCCKAFVRVLFHLSSKGAVLRSFLSEIVYQGLIRTCSHPVILDEVNEENAITEEREAYEGSTPKTSLKDYLELWEYLLDKDKLKDKSLIVKQVEEYEVIHGLVYDEMIKGILRIIHKLDLSSSKGDVLDRSSASDAPAPATEDKEVSLSDPVAGLQPKVAKDFMIFISLIEFCRCVLPNYCVTLFERWINMFCRDIIIMSSRFPVVSGFYKLLEVCMKMCEKLSFFKARSYISLT</sequence>
<evidence type="ECO:0000313" key="3">
    <source>
        <dbReference type="Proteomes" id="UP001159428"/>
    </source>
</evidence>
<dbReference type="SUPFAM" id="SSF48371">
    <property type="entry name" value="ARM repeat"/>
    <property type="match status" value="1"/>
</dbReference>
<dbReference type="InterPro" id="IPR046804">
    <property type="entry name" value="DNA-PKcs_N"/>
</dbReference>
<accession>A0AAU9VW12</accession>